<evidence type="ECO:0000259" key="2">
    <source>
        <dbReference type="Pfam" id="PF02010"/>
    </source>
</evidence>
<proteinExistence type="predicted"/>
<feature type="compositionally biased region" description="Polar residues" evidence="1">
    <location>
        <begin position="1252"/>
        <end position="1268"/>
    </location>
</feature>
<evidence type="ECO:0000313" key="4">
    <source>
        <dbReference type="Proteomes" id="UP001178507"/>
    </source>
</evidence>
<feature type="compositionally biased region" description="Basic and acidic residues" evidence="1">
    <location>
        <begin position="1211"/>
        <end position="1222"/>
    </location>
</feature>
<comment type="caution">
    <text evidence="3">The sequence shown here is derived from an EMBL/GenBank/DDBJ whole genome shotgun (WGS) entry which is preliminary data.</text>
</comment>
<gene>
    <name evidence="3" type="ORF">EVOR1521_LOCUS31328</name>
</gene>
<dbReference type="InterPro" id="IPR002859">
    <property type="entry name" value="PKD/REJ-like"/>
</dbReference>
<evidence type="ECO:0000313" key="3">
    <source>
        <dbReference type="EMBL" id="CAJ1410517.1"/>
    </source>
</evidence>
<evidence type="ECO:0000256" key="1">
    <source>
        <dbReference type="SAM" id="MobiDB-lite"/>
    </source>
</evidence>
<reference evidence="3" key="1">
    <citation type="submission" date="2023-08" db="EMBL/GenBank/DDBJ databases">
        <authorList>
            <person name="Chen Y."/>
            <person name="Shah S."/>
            <person name="Dougan E. K."/>
            <person name="Thang M."/>
            <person name="Chan C."/>
        </authorList>
    </citation>
    <scope>NUCLEOTIDE SEQUENCE</scope>
</reference>
<dbReference type="EMBL" id="CAUJNA010003822">
    <property type="protein sequence ID" value="CAJ1410517.1"/>
    <property type="molecule type" value="Genomic_DNA"/>
</dbReference>
<feature type="domain" description="PKD/REJ-like" evidence="2">
    <location>
        <begin position="312"/>
        <end position="685"/>
    </location>
</feature>
<protein>
    <recommendedName>
        <fullName evidence="2">PKD/REJ-like domain-containing protein</fullName>
    </recommendedName>
</protein>
<dbReference type="Pfam" id="PF02010">
    <property type="entry name" value="REJ"/>
    <property type="match status" value="1"/>
</dbReference>
<feature type="compositionally biased region" description="Low complexity" evidence="1">
    <location>
        <begin position="1435"/>
        <end position="1452"/>
    </location>
</feature>
<dbReference type="Proteomes" id="UP001178507">
    <property type="component" value="Unassembled WGS sequence"/>
</dbReference>
<name>A0AA36JRT3_9DINO</name>
<sequence length="1510" mass="159046">MTGVRTGFRVLFRTSTTTLVEIYLESAEVIWNFSTVRLTFNEPARLSHVGIPADIGIGYNFTETAPCVDVFTGEMMAALGNPETCLWSEDHLQMDVPLGYTATLLLGENITVEPGRLVPAGNTAWNPIPQMGSPLWTQQSLEMVSTGLDSSAVLARACSWLYFTCTNLTGHAGRPFRVRWSFGAQTPEPMRQSLQEVLDNATSQDLQVVTVSPAQYKAAVEAVAQQLGEVDIIRLEVVASVYNWLGEETMDTASAWVQLDQAPQVVPAGPTALTIFNREEAEFVLETVLREDAVCSDADRYNRRISVDWEYSNATHNWTSLSTASHLQDTAWTTPSVLNFAPFSFPADSMHFFRATVYFLGLSPSVVENTQVMLFSVAVRPRERVIARVAGPTETSASCGFLLSAQASEDPARPPTEAPNFLYKWTCETALADAAVCRFLDGWSPELNVEGGLFQEGTYTFNVLVWRADETEADGSNASITVTLSSSAPPPVVITTPWLNGSGVSMQRGFSGSVEAEIRGSASCPVPEVQNFRWALVDSQERVLTMYDPQGFWNGTYSLLGLSQFPGELLTKGQLYEYVLVMASDSTFVAMQGGLIASLASATASGAFVVHSAPFLADGDPSCTAAAEPIQGFAVQTKFKLSATNVVDERVAELQYVFYQFPLAQLAALAADLGTAVTALEWSNYSSDSYWVSQGGVMLQDWSKASVVDSVLPVGDFVTVLRIRDYLGAVALAYLAGPNISAPTGGVDVATAAAALNSAVALNSANGILNTVDAVSSVDVNGTEEEINAVVGASMSALETASQLVAPDASTLQKVGNVLARTLSRGTSSTRDKAMLSRASEVVDTVLTTALQGSAQAISTDAGNAIMSGLVAITSANGEGTASASESAAVAAKAMGLVAKLGEAVLSASAENETVVLSSVDADGKGSESRLGKGNANAAAQGFGVPGASVRAGVIPTAAASGAAGRRLQGCSTAGVQFTQFFKSNPYSWANASFGLNGEIASNATVSSLLVTQCGVAVDISSGVEVAVALPGQAAPFDVPTCVIFDEGSLEWVAKNVSLVSVDTNTMVATCETTSNGAYAIYYRQQLPEQPEGSPYLALALAVPLVLLGSGLAGGAIYYMRKQAIENRILKSKKKVHPIEDSKELHEVITEDPPGGPDADNSGRHADDPNAVPGAPMVAFEAPSAITALRRQSYGEVQHPPLPRQPTTGLDRAREDRPRLDLETGWTLPSALEPESPESPEHPSMPEPSEPQQSGLGSMTEPAPSQTLLPPIPLPSHEAHDRVHIQPARIIRSRSNSRVSSAERSQQPELPGAMPGGESPESPPVHTQARRSRSREPATTVRLVRRSNASSSAAGAASTAPAAPSDAGSAPSTASATVRVQGRVEKPKIYATARVVASRSTSPAKGARRASSEAPPQHQAFSLSPERRASQESTAVGSEAASSNAGSSVVRAVARRVRPSSTDGRAHHCVAKLKKTDATLSPIVSPQASLVSLPVLLKASGSVSLTSTLD</sequence>
<accession>A0AA36JRT3</accession>
<feature type="region of interest" description="Disordered" evidence="1">
    <location>
        <begin position="1194"/>
        <end position="1467"/>
    </location>
</feature>
<keyword evidence="4" id="KW-1185">Reference proteome</keyword>
<organism evidence="3 4">
    <name type="scientific">Effrenium voratum</name>
    <dbReference type="NCBI Taxonomy" id="2562239"/>
    <lineage>
        <taxon>Eukaryota</taxon>
        <taxon>Sar</taxon>
        <taxon>Alveolata</taxon>
        <taxon>Dinophyceae</taxon>
        <taxon>Suessiales</taxon>
        <taxon>Symbiodiniaceae</taxon>
        <taxon>Effrenium</taxon>
    </lineage>
</organism>
<feature type="region of interest" description="Disordered" evidence="1">
    <location>
        <begin position="1144"/>
        <end position="1176"/>
    </location>
</feature>
<feature type="compositionally biased region" description="Low complexity" evidence="1">
    <location>
        <begin position="1288"/>
        <end position="1305"/>
    </location>
</feature>
<feature type="compositionally biased region" description="Low complexity" evidence="1">
    <location>
        <begin position="1349"/>
        <end position="1377"/>
    </location>
</feature>